<keyword evidence="4" id="KW-1185">Reference proteome</keyword>
<reference evidence="3 4" key="1">
    <citation type="journal article" date="2019" name="Int. J. Syst. Evol. Microbiol.">
        <title>The Global Catalogue of Microorganisms (GCM) 10K type strain sequencing project: providing services to taxonomists for standard genome sequencing and annotation.</title>
        <authorList>
            <consortium name="The Broad Institute Genomics Platform"/>
            <consortium name="The Broad Institute Genome Sequencing Center for Infectious Disease"/>
            <person name="Wu L."/>
            <person name="Ma J."/>
        </authorList>
    </citation>
    <scope>NUCLEOTIDE SEQUENCE [LARGE SCALE GENOMIC DNA]</scope>
    <source>
        <strain evidence="3 4">JCM 12140</strain>
    </source>
</reference>
<evidence type="ECO:0000256" key="1">
    <source>
        <dbReference type="SAM" id="MobiDB-lite"/>
    </source>
</evidence>
<feature type="region of interest" description="Disordered" evidence="1">
    <location>
        <begin position="1"/>
        <end position="20"/>
    </location>
</feature>
<feature type="transmembrane region" description="Helical" evidence="2">
    <location>
        <begin position="37"/>
        <end position="59"/>
    </location>
</feature>
<evidence type="ECO:0000313" key="3">
    <source>
        <dbReference type="EMBL" id="GAA1492719.1"/>
    </source>
</evidence>
<dbReference type="RefSeq" id="WP_204607901.1">
    <property type="nucleotide sequence ID" value="NZ_BAAAJX010000003.1"/>
</dbReference>
<name>A0ABN1ZAW5_9MICO</name>
<organism evidence="3 4">
    <name type="scientific">Curtobacterium herbarum</name>
    <dbReference type="NCBI Taxonomy" id="150122"/>
    <lineage>
        <taxon>Bacteria</taxon>
        <taxon>Bacillati</taxon>
        <taxon>Actinomycetota</taxon>
        <taxon>Actinomycetes</taxon>
        <taxon>Micrococcales</taxon>
        <taxon>Microbacteriaceae</taxon>
        <taxon>Curtobacterium</taxon>
    </lineage>
</organism>
<proteinExistence type="predicted"/>
<keyword evidence="2" id="KW-1133">Transmembrane helix</keyword>
<dbReference type="EMBL" id="BAAAJX010000003">
    <property type="protein sequence ID" value="GAA1492719.1"/>
    <property type="molecule type" value="Genomic_DNA"/>
</dbReference>
<accession>A0ABN1ZAW5</accession>
<evidence type="ECO:0000256" key="2">
    <source>
        <dbReference type="SAM" id="Phobius"/>
    </source>
</evidence>
<sequence>MPEAADGAPSPSFSWPEEEPDQRTIAVMNTRRKAFRVTARTGFIVAPVMFLLPLLIPLLSGDYSFLAIVCMTAAWAVLVSATSFQAMAHTKAGGQPWLHQLWAVPAAVIAMLPGGLAAFELSAAVVQAVYHATK</sequence>
<keyword evidence="2" id="KW-0472">Membrane</keyword>
<evidence type="ECO:0000313" key="4">
    <source>
        <dbReference type="Proteomes" id="UP001501742"/>
    </source>
</evidence>
<gene>
    <name evidence="3" type="ORF">GCM10009627_10650</name>
</gene>
<comment type="caution">
    <text evidence="3">The sequence shown here is derived from an EMBL/GenBank/DDBJ whole genome shotgun (WGS) entry which is preliminary data.</text>
</comment>
<keyword evidence="2" id="KW-0812">Transmembrane</keyword>
<feature type="transmembrane region" description="Helical" evidence="2">
    <location>
        <begin position="65"/>
        <end position="89"/>
    </location>
</feature>
<dbReference type="Proteomes" id="UP001501742">
    <property type="component" value="Unassembled WGS sequence"/>
</dbReference>
<feature type="transmembrane region" description="Helical" evidence="2">
    <location>
        <begin position="101"/>
        <end position="130"/>
    </location>
</feature>
<protein>
    <submittedName>
        <fullName evidence="3">Uncharacterized protein</fullName>
    </submittedName>
</protein>